<dbReference type="InterPro" id="IPR005950">
    <property type="entry name" value="ModA"/>
</dbReference>
<reference evidence="4 5" key="1">
    <citation type="submission" date="2020-10" db="EMBL/GenBank/DDBJ databases">
        <authorList>
            <person name="Castelo-Branco R."/>
            <person name="Eusebio N."/>
            <person name="Adriana R."/>
            <person name="Vieira A."/>
            <person name="Brugerolle De Fraissinette N."/>
            <person name="Rezende De Castro R."/>
            <person name="Schneider M.P."/>
            <person name="Vasconcelos V."/>
            <person name="Leao P.N."/>
        </authorList>
    </citation>
    <scope>NUCLEOTIDE SEQUENCE [LARGE SCALE GENOMIC DNA]</scope>
    <source>
        <strain evidence="4 5">LEGE 03274</strain>
    </source>
</reference>
<dbReference type="InterPro" id="IPR050682">
    <property type="entry name" value="ModA/WtpA"/>
</dbReference>
<dbReference type="PANTHER" id="PTHR30632">
    <property type="entry name" value="MOLYBDATE-BINDING PERIPLASMIC PROTEIN"/>
    <property type="match status" value="1"/>
</dbReference>
<dbReference type="PANTHER" id="PTHR30632:SF0">
    <property type="entry name" value="SULFATE-BINDING PROTEIN"/>
    <property type="match status" value="1"/>
</dbReference>
<comment type="similarity">
    <text evidence="1">Belongs to the bacterial solute-binding protein ModA family.</text>
</comment>
<protein>
    <submittedName>
        <fullName evidence="4">Molybdate ABC transporter substrate-binding protein</fullName>
    </submittedName>
</protein>
<evidence type="ECO:0000313" key="5">
    <source>
        <dbReference type="Proteomes" id="UP000654604"/>
    </source>
</evidence>
<dbReference type="NCBIfam" id="TIGR01256">
    <property type="entry name" value="modA"/>
    <property type="match status" value="1"/>
</dbReference>
<dbReference type="Proteomes" id="UP000654604">
    <property type="component" value="Unassembled WGS sequence"/>
</dbReference>
<keyword evidence="3" id="KW-0732">Signal</keyword>
<evidence type="ECO:0000313" key="4">
    <source>
        <dbReference type="EMBL" id="MBE9222058.1"/>
    </source>
</evidence>
<gene>
    <name evidence="4" type="primary">modA</name>
    <name evidence="4" type="ORF">IQ215_05040</name>
</gene>
<dbReference type="PROSITE" id="PS51257">
    <property type="entry name" value="PROKAR_LIPOPROTEIN"/>
    <property type="match status" value="1"/>
</dbReference>
<organism evidence="4 5">
    <name type="scientific">Cyanobacterium stanieri LEGE 03274</name>
    <dbReference type="NCBI Taxonomy" id="1828756"/>
    <lineage>
        <taxon>Bacteria</taxon>
        <taxon>Bacillati</taxon>
        <taxon>Cyanobacteriota</taxon>
        <taxon>Cyanophyceae</taxon>
        <taxon>Oscillatoriophycideae</taxon>
        <taxon>Chroococcales</taxon>
        <taxon>Geminocystaceae</taxon>
        <taxon>Cyanobacterium</taxon>
    </lineage>
</organism>
<dbReference type="RefSeq" id="WP_193800216.1">
    <property type="nucleotide sequence ID" value="NZ_JADEWC010000007.1"/>
</dbReference>
<dbReference type="Pfam" id="PF13531">
    <property type="entry name" value="SBP_bac_11"/>
    <property type="match status" value="1"/>
</dbReference>
<keyword evidence="5" id="KW-1185">Reference proteome</keyword>
<accession>A0ABR9V2E2</accession>
<dbReference type="EMBL" id="JADEWC010000007">
    <property type="protein sequence ID" value="MBE9222058.1"/>
    <property type="molecule type" value="Genomic_DNA"/>
</dbReference>
<evidence type="ECO:0000256" key="2">
    <source>
        <dbReference type="ARBA" id="ARBA00022723"/>
    </source>
</evidence>
<evidence type="ECO:0000256" key="1">
    <source>
        <dbReference type="ARBA" id="ARBA00009175"/>
    </source>
</evidence>
<sequence>MKKNSIYIFLYALLFCFILGCVSIANFDRENDNVNSSILVGAAASLEPVLTKIDGLYSGNVDYTFASSGVLQQQIEQGANIDIFISASNKQMDVLEKKDLLFTNSKVSLVGNQIVLITRNNSLLNINDFTQLTDSSINLIAMGEPKSVPAGQYGQEILDNLNIFSELKSQSKFLFTNNVRSTLMAVETGNVDVGIVYFTDAISSDKVKVIATADADLHSSIIYPVAIIRDTQNLGEAQRYLQFLQGEDVQNIFIDFGFNLME</sequence>
<dbReference type="Gene3D" id="3.40.190.10">
    <property type="entry name" value="Periplasmic binding protein-like II"/>
    <property type="match status" value="2"/>
</dbReference>
<dbReference type="SUPFAM" id="SSF53850">
    <property type="entry name" value="Periplasmic binding protein-like II"/>
    <property type="match status" value="1"/>
</dbReference>
<evidence type="ECO:0000256" key="3">
    <source>
        <dbReference type="ARBA" id="ARBA00022729"/>
    </source>
</evidence>
<proteinExistence type="inferred from homology"/>
<keyword evidence="2" id="KW-0479">Metal-binding</keyword>
<comment type="caution">
    <text evidence="4">The sequence shown here is derived from an EMBL/GenBank/DDBJ whole genome shotgun (WGS) entry which is preliminary data.</text>
</comment>
<name>A0ABR9V2E2_9CHRO</name>
<dbReference type="PIRSF" id="PIRSF004846">
    <property type="entry name" value="ModA"/>
    <property type="match status" value="1"/>
</dbReference>